<name>A0AAW0NFD7_9GOBI</name>
<feature type="compositionally biased region" description="Polar residues" evidence="1">
    <location>
        <begin position="169"/>
        <end position="182"/>
    </location>
</feature>
<sequence>MSRRRSTGDLVPKDVTEVLAREARVHRGHRKPGSSLGQALCWLKGNKRKKSIGNGFNQITGGVKDNKGGLCIHDTTKAGPKATEEQKRLSVHYSTTQHYQENVFIEGSRPQYLEDLHTEAQEGLKILQEEHNDEVSFHDDDSIVSNNTLHQQKDIVFKDEDDNPESRPYTGNTDTSALSAGSTRPGLTRQGSTFKPLNPVKSIDRNKKRSRRTTIMGIPSQVQKELALRRHSTFQQLPENTNTSNNQSGVVIIPTVDGGTPVANKEGARVHLSELEVSREEKLLQKHLQAMHQCEQHFSFQGFEHRMGPTTMLRPKSVAVPGLTSSLSSPATMFSLQEPQGPVMSISPQATYMSTIIPNAVLPAAVDVIEIDHSLIRTGASSVRTVSKSTLGSGDSTISPLLSRRSDMDSSQNDPSQNNSRLISDLTSNLSEPQSSNTIVLISSPASSKRSTCSADSQRLSVSGQGNQQDQTGEDLISIHSSVSMMSCPTSTCEHLVARDGSELDMSQAEDKNVKRRSLSVTKTKQPPAPPRRTNSLHCNKIRNGPKALVKCQETVLENVTMSMTDASKTTVTLATPNSVIDGETPPKTEASFLHRDKMERTISPSSGYSSQSGTPTLSPKEFCPTSPERQKKSPVKPERSVSRASTSAGSPSSSLTSLSSGASEPVSHDLSSKVSTCPAISSALSLEIKSLMNIPTHPKVQAPCPPPPDVWAHNKDTVELIFGSYGNAQLLQSLDGTVKLTATQTEDNELPEEERIEKDVVDGSEKNYDVDDTKMVLRKENDNSRELTTEQTRKQPHNLPVVTVTTEEQLVTKPVQEEPKTSESCTADTVLKENGHSPTDTLTIEVPKFPKDSPPVTPPPTYHPTPPLSRKPSNLILPSVELQKVQESKVSESCWPPPPPPLEEAYEAGEETDFPLPPPPPLPTDNPLDIPDKADKNVLTNLTEHVLPEQRQEAPSIPVSNHKIGLQKDSQSDILVSVSTIENTASILSNLSRQEYKAEDLIHAASPQTTENTPSVNFRRQPSTPNRAKEFNARHKSMPIPKEDANIPLVTPSLLQMVRLRSVSMAEGEGSDPSDEKSANVETLLQESCSTAFQTPQNIPQKPIRKSLTSKSSPPLPSPTAVQPSMRLQEAIRMKTAAMSTKETLLTRPVARLPPYNSIVESGSESHKSTASTASFIFSRSNKKVVIETVGPSPEAQITLKQNLAAELVHLSGQSKSNAYSNGGIRSVPPPVARKPSYDSMGPLQTPGNVGIKHQIAPLETKTTRVTADTIETLF</sequence>
<feature type="compositionally biased region" description="Polar residues" evidence="1">
    <location>
        <begin position="382"/>
        <end position="400"/>
    </location>
</feature>
<dbReference type="Proteomes" id="UP001460270">
    <property type="component" value="Unassembled WGS sequence"/>
</dbReference>
<feature type="region of interest" description="Disordered" evidence="1">
    <location>
        <begin position="577"/>
        <end position="596"/>
    </location>
</feature>
<feature type="region of interest" description="Disordered" evidence="1">
    <location>
        <begin position="1221"/>
        <end position="1241"/>
    </location>
</feature>
<organism evidence="2 3">
    <name type="scientific">Mugilogobius chulae</name>
    <name type="common">yellowstripe goby</name>
    <dbReference type="NCBI Taxonomy" id="88201"/>
    <lineage>
        <taxon>Eukaryota</taxon>
        <taxon>Metazoa</taxon>
        <taxon>Chordata</taxon>
        <taxon>Craniata</taxon>
        <taxon>Vertebrata</taxon>
        <taxon>Euteleostomi</taxon>
        <taxon>Actinopterygii</taxon>
        <taxon>Neopterygii</taxon>
        <taxon>Teleostei</taxon>
        <taxon>Neoteleostei</taxon>
        <taxon>Acanthomorphata</taxon>
        <taxon>Gobiaria</taxon>
        <taxon>Gobiiformes</taxon>
        <taxon>Gobioidei</taxon>
        <taxon>Gobiidae</taxon>
        <taxon>Gobionellinae</taxon>
        <taxon>Mugilogobius</taxon>
    </lineage>
</organism>
<feature type="region of interest" description="Disordered" evidence="1">
    <location>
        <begin position="889"/>
        <end position="935"/>
    </location>
</feature>
<feature type="compositionally biased region" description="Low complexity" evidence="1">
    <location>
        <begin position="604"/>
        <end position="617"/>
    </location>
</feature>
<evidence type="ECO:0000256" key="1">
    <source>
        <dbReference type="SAM" id="MobiDB-lite"/>
    </source>
</evidence>
<protein>
    <recommendedName>
        <fullName evidence="4">KIAA1522</fullName>
    </recommendedName>
</protein>
<dbReference type="GO" id="GO:0030154">
    <property type="term" value="P:cell differentiation"/>
    <property type="evidence" value="ECO:0007669"/>
    <property type="project" value="TreeGrafter"/>
</dbReference>
<evidence type="ECO:0000313" key="3">
    <source>
        <dbReference type="Proteomes" id="UP001460270"/>
    </source>
</evidence>
<feature type="region of interest" description="Disordered" evidence="1">
    <location>
        <begin position="947"/>
        <end position="966"/>
    </location>
</feature>
<dbReference type="EMBL" id="JBBPFD010000014">
    <property type="protein sequence ID" value="KAK7898603.1"/>
    <property type="molecule type" value="Genomic_DNA"/>
</dbReference>
<proteinExistence type="predicted"/>
<gene>
    <name evidence="2" type="ORF">WMY93_019456</name>
</gene>
<feature type="compositionally biased region" description="Pro residues" evidence="1">
    <location>
        <begin position="853"/>
        <end position="870"/>
    </location>
</feature>
<feature type="region of interest" description="Disordered" evidence="1">
    <location>
        <begin position="382"/>
        <end position="422"/>
    </location>
</feature>
<comment type="caution">
    <text evidence="2">The sequence shown here is derived from an EMBL/GenBank/DDBJ whole genome shotgun (WGS) entry which is preliminary data.</text>
</comment>
<accession>A0AAW0NFD7</accession>
<feature type="compositionally biased region" description="Low complexity" evidence="1">
    <location>
        <begin position="409"/>
        <end position="420"/>
    </location>
</feature>
<reference evidence="3" key="1">
    <citation type="submission" date="2024-04" db="EMBL/GenBank/DDBJ databases">
        <title>Salinicola lusitanus LLJ914,a marine bacterium isolated from the Okinawa Trough.</title>
        <authorList>
            <person name="Li J."/>
        </authorList>
    </citation>
    <scope>NUCLEOTIDE SEQUENCE [LARGE SCALE GENOMIC DNA]</scope>
</reference>
<feature type="compositionally biased region" description="Pro residues" evidence="1">
    <location>
        <begin position="916"/>
        <end position="925"/>
    </location>
</feature>
<feature type="compositionally biased region" description="Polar residues" evidence="1">
    <location>
        <begin position="1092"/>
        <end position="1101"/>
    </location>
</feature>
<dbReference type="PANTHER" id="PTHR23039">
    <property type="entry name" value="NANCE-HORAN SYNDROME PROTEIN"/>
    <property type="match status" value="1"/>
</dbReference>
<feature type="region of interest" description="Disordered" evidence="1">
    <location>
        <begin position="505"/>
        <end position="537"/>
    </location>
</feature>
<feature type="region of interest" description="Disordered" evidence="1">
    <location>
        <begin position="443"/>
        <end position="473"/>
    </location>
</feature>
<evidence type="ECO:0000313" key="2">
    <source>
        <dbReference type="EMBL" id="KAK7898603.1"/>
    </source>
</evidence>
<feature type="region of interest" description="Disordered" evidence="1">
    <location>
        <begin position="832"/>
        <end position="874"/>
    </location>
</feature>
<feature type="region of interest" description="Disordered" evidence="1">
    <location>
        <begin position="1008"/>
        <end position="1027"/>
    </location>
</feature>
<evidence type="ECO:0008006" key="4">
    <source>
        <dbReference type="Google" id="ProtNLM"/>
    </source>
</evidence>
<feature type="compositionally biased region" description="Basic and acidic residues" evidence="1">
    <location>
        <begin position="629"/>
        <end position="642"/>
    </location>
</feature>
<dbReference type="Pfam" id="PF15273">
    <property type="entry name" value="NHS"/>
    <property type="match status" value="1"/>
</dbReference>
<feature type="region of interest" description="Disordered" evidence="1">
    <location>
        <begin position="1092"/>
        <end position="1126"/>
    </location>
</feature>
<feature type="compositionally biased region" description="Low complexity" evidence="1">
    <location>
        <begin position="643"/>
        <end position="664"/>
    </location>
</feature>
<feature type="region of interest" description="Disordered" evidence="1">
    <location>
        <begin position="149"/>
        <end position="216"/>
    </location>
</feature>
<dbReference type="PANTHER" id="PTHR23039:SF6">
    <property type="entry name" value="SIMILAR TO MKIAA1522 PROTEIN"/>
    <property type="match status" value="1"/>
</dbReference>
<dbReference type="InterPro" id="IPR024845">
    <property type="entry name" value="NHS-like"/>
</dbReference>
<feature type="compositionally biased region" description="Acidic residues" evidence="1">
    <location>
        <begin position="905"/>
        <end position="914"/>
    </location>
</feature>
<feature type="compositionally biased region" description="Polar residues" evidence="1">
    <location>
        <begin position="443"/>
        <end position="471"/>
    </location>
</feature>
<feature type="region of interest" description="Disordered" evidence="1">
    <location>
        <begin position="601"/>
        <end position="673"/>
    </location>
</feature>
<dbReference type="AlphaFoldDB" id="A0AAW0NFD7"/>
<keyword evidence="3" id="KW-1185">Reference proteome</keyword>